<proteinExistence type="inferred from homology"/>
<dbReference type="Proteomes" id="UP001596091">
    <property type="component" value="Unassembled WGS sequence"/>
</dbReference>
<keyword evidence="4" id="KW-0732">Signal</keyword>
<dbReference type="InterPro" id="IPR017853">
    <property type="entry name" value="GH"/>
</dbReference>
<evidence type="ECO:0000313" key="9">
    <source>
        <dbReference type="EMBL" id="MFC5860763.1"/>
    </source>
</evidence>
<dbReference type="SUPFAM" id="SSF51445">
    <property type="entry name" value="(Trans)glycosidases"/>
    <property type="match status" value="1"/>
</dbReference>
<dbReference type="InterPro" id="IPR006311">
    <property type="entry name" value="TAT_signal"/>
</dbReference>
<dbReference type="NCBIfam" id="TIGR01409">
    <property type="entry name" value="TAT_signal_seq"/>
    <property type="match status" value="1"/>
</dbReference>
<dbReference type="EMBL" id="JBHSPH010000001">
    <property type="protein sequence ID" value="MFC5860763.1"/>
    <property type="molecule type" value="Genomic_DNA"/>
</dbReference>
<dbReference type="Pfam" id="PF01120">
    <property type="entry name" value="Alpha_L_fucos"/>
    <property type="match status" value="1"/>
</dbReference>
<reference evidence="10" key="1">
    <citation type="journal article" date="2019" name="Int. J. Syst. Evol. Microbiol.">
        <title>The Global Catalogue of Microorganisms (GCM) 10K type strain sequencing project: providing services to taxonomists for standard genome sequencing and annotation.</title>
        <authorList>
            <consortium name="The Broad Institute Genomics Platform"/>
            <consortium name="The Broad Institute Genome Sequencing Center for Infectious Disease"/>
            <person name="Wu L."/>
            <person name="Ma J."/>
        </authorList>
    </citation>
    <scope>NUCLEOTIDE SEQUENCE [LARGE SCALE GENOMIC DNA]</scope>
    <source>
        <strain evidence="10">JCM 4087</strain>
    </source>
</reference>
<keyword evidence="5" id="KW-0378">Hydrolase</keyword>
<evidence type="ECO:0000256" key="3">
    <source>
        <dbReference type="ARBA" id="ARBA00012662"/>
    </source>
</evidence>
<dbReference type="Gene3D" id="2.60.40.1180">
    <property type="entry name" value="Golgi alpha-mannosidase II"/>
    <property type="match status" value="1"/>
</dbReference>
<feature type="domain" description="Glycoside hydrolase family 29 N-terminal" evidence="7">
    <location>
        <begin position="37"/>
        <end position="385"/>
    </location>
</feature>
<comment type="caution">
    <text evidence="9">The sequence shown here is derived from an EMBL/GenBank/DDBJ whole genome shotgun (WGS) entry which is preliminary data.</text>
</comment>
<evidence type="ECO:0000313" key="10">
    <source>
        <dbReference type="Proteomes" id="UP001596091"/>
    </source>
</evidence>
<dbReference type="InterPro" id="IPR013780">
    <property type="entry name" value="Glyco_hydro_b"/>
</dbReference>
<gene>
    <name evidence="9" type="ORF">ACFPT7_00495</name>
</gene>
<sequence>MTIPRLNDRMLDRRNFLKLAGATGLAASVPSIARGFDSQTYQPIWESVDSRPVPAWFTHDKFGIFIHWGVYSVPAYAPVIPGQLAYAEWYWHQMTEGRDNPKAGALEKGTWEFHKKWYGADFPYQDFAPHFRAELYDPDQWADILSASGARYVALTSKHHEGFTLWPSKEATATWGRPWNAVEIGPKRDLFGELMDAGRKKNLRMGCYYSLYEWYNPMWLYDKQRYVREHMFPQFKELVTRYQPAIIFSDGEWEMPSSDWHTAELMAWLFNESPVKDEVVINDRWGKETRHKHGGYWTTEYTSGMSGSEHPWEENRGMGVSYGLNRAEKLSGHHTGKELVLMLSDIVSRGGNLLLDIGPAADGTIPLLMEERLREIGSWLQINGDAIYGTKMSKTTRQWGTGQVPSTHYNDEFSGTYDVAKLASQPKTGEAPLEALFTAKDNTLYAILPNWPGSSFHLKDTPGIKAAHLLGYSEPLKFKTTGDGATVTLPILPDNLLAQSVWTLQFTL</sequence>
<evidence type="ECO:0000259" key="8">
    <source>
        <dbReference type="Pfam" id="PF16757"/>
    </source>
</evidence>
<evidence type="ECO:0000256" key="1">
    <source>
        <dbReference type="ARBA" id="ARBA00004071"/>
    </source>
</evidence>
<evidence type="ECO:0000256" key="5">
    <source>
        <dbReference type="ARBA" id="ARBA00022801"/>
    </source>
</evidence>
<dbReference type="SMART" id="SM00812">
    <property type="entry name" value="Alpha_L_fucos"/>
    <property type="match status" value="1"/>
</dbReference>
<dbReference type="PROSITE" id="PS51318">
    <property type="entry name" value="TAT"/>
    <property type="match status" value="1"/>
</dbReference>
<comment type="function">
    <text evidence="1">Alpha-L-fucosidase is responsible for hydrolyzing the alpha-1,6-linked fucose joined to the reducing-end N-acetylglucosamine of the carbohydrate moieties of glycoproteins.</text>
</comment>
<protein>
    <recommendedName>
        <fullName evidence="3">alpha-L-fucosidase</fullName>
        <ecNumber evidence="3">3.2.1.51</ecNumber>
    </recommendedName>
</protein>
<keyword evidence="10" id="KW-1185">Reference proteome</keyword>
<dbReference type="InterPro" id="IPR019546">
    <property type="entry name" value="TAT_signal_bac_arc"/>
</dbReference>
<comment type="similarity">
    <text evidence="2">Belongs to the glycosyl hydrolase 29 family.</text>
</comment>
<dbReference type="InterPro" id="IPR057739">
    <property type="entry name" value="Glyco_hydro_29_N"/>
</dbReference>
<dbReference type="PIRSF" id="PIRSF001092">
    <property type="entry name" value="Alpha-L-fucosidase"/>
    <property type="match status" value="1"/>
</dbReference>
<dbReference type="Pfam" id="PF10518">
    <property type="entry name" value="TAT_signal"/>
    <property type="match status" value="1"/>
</dbReference>
<evidence type="ECO:0000256" key="4">
    <source>
        <dbReference type="ARBA" id="ARBA00022729"/>
    </source>
</evidence>
<dbReference type="Pfam" id="PF16757">
    <property type="entry name" value="Fucosidase_C"/>
    <property type="match status" value="1"/>
</dbReference>
<name>A0ABW1E9M8_9BACT</name>
<evidence type="ECO:0000256" key="6">
    <source>
        <dbReference type="ARBA" id="ARBA00023295"/>
    </source>
</evidence>
<dbReference type="PANTHER" id="PTHR10030:SF37">
    <property type="entry name" value="ALPHA-L-FUCOSIDASE-RELATED"/>
    <property type="match status" value="1"/>
</dbReference>
<evidence type="ECO:0000256" key="2">
    <source>
        <dbReference type="ARBA" id="ARBA00007951"/>
    </source>
</evidence>
<dbReference type="InterPro" id="IPR000933">
    <property type="entry name" value="Glyco_hydro_29"/>
</dbReference>
<dbReference type="RefSeq" id="WP_263335177.1">
    <property type="nucleotide sequence ID" value="NZ_JAGSYH010000002.1"/>
</dbReference>
<organism evidence="9 10">
    <name type="scientific">Acidicapsa dinghuensis</name>
    <dbReference type="NCBI Taxonomy" id="2218256"/>
    <lineage>
        <taxon>Bacteria</taxon>
        <taxon>Pseudomonadati</taxon>
        <taxon>Acidobacteriota</taxon>
        <taxon>Terriglobia</taxon>
        <taxon>Terriglobales</taxon>
        <taxon>Acidobacteriaceae</taxon>
        <taxon>Acidicapsa</taxon>
    </lineage>
</organism>
<keyword evidence="6" id="KW-0326">Glycosidase</keyword>
<accession>A0ABW1E9M8</accession>
<dbReference type="PRINTS" id="PR00741">
    <property type="entry name" value="GLHYDRLASE29"/>
</dbReference>
<evidence type="ECO:0000259" key="7">
    <source>
        <dbReference type="Pfam" id="PF01120"/>
    </source>
</evidence>
<dbReference type="Gene3D" id="3.20.20.80">
    <property type="entry name" value="Glycosidases"/>
    <property type="match status" value="1"/>
</dbReference>
<dbReference type="PANTHER" id="PTHR10030">
    <property type="entry name" value="ALPHA-L-FUCOSIDASE"/>
    <property type="match status" value="1"/>
</dbReference>
<dbReference type="InterPro" id="IPR031919">
    <property type="entry name" value="Fucosidase_C"/>
</dbReference>
<dbReference type="EC" id="3.2.1.51" evidence="3"/>
<feature type="domain" description="Alpha-L-fucosidase C-terminal" evidence="8">
    <location>
        <begin position="437"/>
        <end position="507"/>
    </location>
</feature>
<dbReference type="InterPro" id="IPR016286">
    <property type="entry name" value="FUC_metazoa-typ"/>
</dbReference>